<dbReference type="Proteomes" id="UP000678276">
    <property type="component" value="Unassembled WGS sequence"/>
</dbReference>
<dbReference type="RefSeq" id="WP_209592701.1">
    <property type="nucleotide sequence ID" value="NZ_JAGJCF010000001.1"/>
</dbReference>
<evidence type="ECO:0000256" key="3">
    <source>
        <dbReference type="ARBA" id="ARBA00022801"/>
    </source>
</evidence>
<dbReference type="InterPro" id="IPR054613">
    <property type="entry name" value="Peptidase_S78_dom"/>
</dbReference>
<dbReference type="Pfam" id="PF04586">
    <property type="entry name" value="Peptidase_S78"/>
    <property type="match status" value="1"/>
</dbReference>
<keyword evidence="2 5" id="KW-0645">Protease</keyword>
<evidence type="ECO:0000313" key="6">
    <source>
        <dbReference type="Proteomes" id="UP000678276"/>
    </source>
</evidence>
<accession>A0ABS4BDM9</accession>
<name>A0ABS4BDM9_9HYPH</name>
<dbReference type="EMBL" id="JAGJCF010000001">
    <property type="protein sequence ID" value="MBP0614286.1"/>
    <property type="molecule type" value="Genomic_DNA"/>
</dbReference>
<organism evidence="5 6">
    <name type="scientific">Jiella mangrovi</name>
    <dbReference type="NCBI Taxonomy" id="2821407"/>
    <lineage>
        <taxon>Bacteria</taxon>
        <taxon>Pseudomonadati</taxon>
        <taxon>Pseudomonadota</taxon>
        <taxon>Alphaproteobacteria</taxon>
        <taxon>Hyphomicrobiales</taxon>
        <taxon>Aurantimonadaceae</taxon>
        <taxon>Jiella</taxon>
    </lineage>
</organism>
<evidence type="ECO:0000259" key="4">
    <source>
        <dbReference type="Pfam" id="PF04586"/>
    </source>
</evidence>
<gene>
    <name evidence="5" type="ORF">J6595_01625</name>
</gene>
<reference evidence="5 6" key="1">
    <citation type="submission" date="2021-04" db="EMBL/GenBank/DDBJ databases">
        <title>Whole genome sequence of Jiella sp. KSK16Y-1.</title>
        <authorList>
            <person name="Tuo L."/>
        </authorList>
    </citation>
    <scope>NUCLEOTIDE SEQUENCE [LARGE SCALE GENOMIC DNA]</scope>
    <source>
        <strain evidence="5 6">KSK16Y-1</strain>
    </source>
</reference>
<evidence type="ECO:0000256" key="2">
    <source>
        <dbReference type="ARBA" id="ARBA00022670"/>
    </source>
</evidence>
<keyword evidence="6" id="KW-1185">Reference proteome</keyword>
<keyword evidence="1" id="KW-1188">Viral release from host cell</keyword>
<feature type="domain" description="Prohead serine protease" evidence="4">
    <location>
        <begin position="45"/>
        <end position="185"/>
    </location>
</feature>
<dbReference type="GO" id="GO:0008233">
    <property type="term" value="F:peptidase activity"/>
    <property type="evidence" value="ECO:0007669"/>
    <property type="project" value="UniProtKB-KW"/>
</dbReference>
<dbReference type="GO" id="GO:0006508">
    <property type="term" value="P:proteolysis"/>
    <property type="evidence" value="ECO:0007669"/>
    <property type="project" value="UniProtKB-KW"/>
</dbReference>
<sequence length="206" mass="22591">MLFGGFDNSTLEVRASSRKGGRRIRGRFPYNRKAVLSDGGKTGRPKKEQFAPGAFTYSLESPADIHLLVGHSFDKPLASKNNGTLTFTDTPEALTLDAEIVPEVADTSYARDAFALIGSGLAIGLSPGFRIPPPAAVPPDHAEIVEEENPRLGRALIRTILQAILFELSIVTRPAYDEANVEEQRSWNVSPILGTRRIVPLNRWRL</sequence>
<protein>
    <submittedName>
        <fullName evidence="5">HK97 family phage prohead protease</fullName>
    </submittedName>
</protein>
<keyword evidence="3" id="KW-0378">Hydrolase</keyword>
<evidence type="ECO:0000313" key="5">
    <source>
        <dbReference type="EMBL" id="MBP0614286.1"/>
    </source>
</evidence>
<comment type="caution">
    <text evidence="5">The sequence shown here is derived from an EMBL/GenBank/DDBJ whole genome shotgun (WGS) entry which is preliminary data.</text>
</comment>
<proteinExistence type="predicted"/>
<evidence type="ECO:0000256" key="1">
    <source>
        <dbReference type="ARBA" id="ARBA00022612"/>
    </source>
</evidence>